<evidence type="ECO:0000256" key="1">
    <source>
        <dbReference type="SAM" id="MobiDB-lite"/>
    </source>
</evidence>
<dbReference type="InterPro" id="IPR009282">
    <property type="entry name" value="DUF937"/>
</dbReference>
<organism evidence="2 3">
    <name type="scientific">Metallococcus carri</name>
    <dbReference type="NCBI Taxonomy" id="1656884"/>
    <lineage>
        <taxon>Bacteria</taxon>
        <taxon>Bacillati</taxon>
        <taxon>Actinomycetota</taxon>
        <taxon>Actinomycetes</taxon>
        <taxon>Micrococcales</taxon>
        <taxon>Dermacoccaceae</taxon>
        <taxon>Metallococcus</taxon>
    </lineage>
</organism>
<dbReference type="Pfam" id="PF06078">
    <property type="entry name" value="DUF937"/>
    <property type="match status" value="1"/>
</dbReference>
<feature type="region of interest" description="Disordered" evidence="1">
    <location>
        <begin position="191"/>
        <end position="222"/>
    </location>
</feature>
<dbReference type="Proteomes" id="UP000744769">
    <property type="component" value="Unassembled WGS sequence"/>
</dbReference>
<proteinExistence type="predicted"/>
<feature type="compositionally biased region" description="Pro residues" evidence="1">
    <location>
        <begin position="137"/>
        <end position="163"/>
    </location>
</feature>
<feature type="region of interest" description="Disordered" evidence="1">
    <location>
        <begin position="132"/>
        <end position="178"/>
    </location>
</feature>
<evidence type="ECO:0000313" key="2">
    <source>
        <dbReference type="EMBL" id="NHN55971.1"/>
    </source>
</evidence>
<accession>A0A967AZH7</accession>
<sequence>MSAVDDALSQVPMDQLAAQVGAPEDQTRQAAQQAAQALLGGLQANAQDPAGAQSLMGALNDHQGRTPDVSSVDTGDGAAIVNNIFGGQQDEVANRLGGLPGGNNDLVKKLLPILAPIILSYIANQVQGKVGGGAAPQPTPQQPGQPAPAPVPTDPSQPAPAPGQNPGDQGGAAGGGLGDILGQILGGAAGGGTTGGAGGATGGLGGGLGGILGDILGGGRKA</sequence>
<reference evidence="2" key="1">
    <citation type="submission" date="2020-03" db="EMBL/GenBank/DDBJ databases">
        <title>Draft sequencing of Calidifontibacter sp. DB0510.</title>
        <authorList>
            <person name="Kim D.-U."/>
        </authorList>
    </citation>
    <scope>NUCLEOTIDE SEQUENCE</scope>
    <source>
        <strain evidence="2">DB0510</strain>
    </source>
</reference>
<feature type="compositionally biased region" description="Gly residues" evidence="1">
    <location>
        <begin position="168"/>
        <end position="178"/>
    </location>
</feature>
<gene>
    <name evidence="2" type="ORF">G9U51_09305</name>
</gene>
<protein>
    <submittedName>
        <fullName evidence="2">DUF937 domain-containing protein</fullName>
    </submittedName>
</protein>
<comment type="caution">
    <text evidence="2">The sequence shown here is derived from an EMBL/GenBank/DDBJ whole genome shotgun (WGS) entry which is preliminary data.</text>
</comment>
<evidence type="ECO:0000313" key="3">
    <source>
        <dbReference type="Proteomes" id="UP000744769"/>
    </source>
</evidence>
<dbReference type="EMBL" id="JAAOIV010000006">
    <property type="protein sequence ID" value="NHN55971.1"/>
    <property type="molecule type" value="Genomic_DNA"/>
</dbReference>
<keyword evidence="3" id="KW-1185">Reference proteome</keyword>
<name>A0A967AZH7_9MICO</name>
<dbReference type="RefSeq" id="WP_166196301.1">
    <property type="nucleotide sequence ID" value="NZ_JAAOIV010000006.1"/>
</dbReference>
<dbReference type="AlphaFoldDB" id="A0A967AZH7"/>